<reference evidence="1" key="1">
    <citation type="submission" date="2022-05" db="EMBL/GenBank/DDBJ databases">
        <title>Single-amplified genomics reveal most streamlined microbe among free-living bacteria.</title>
        <authorList>
            <person name="Roda-Garcia J."/>
            <person name="Haro-Moreno J.M."/>
            <person name="Rodriguez-Valera F."/>
            <person name="Almagro-Moreno S."/>
            <person name="Lopez-Perez M."/>
        </authorList>
    </citation>
    <scope>NUCLEOTIDE SEQUENCE</scope>
    <source>
        <strain evidence="1">TMED112-D2-2</strain>
    </source>
</reference>
<evidence type="ECO:0000313" key="1">
    <source>
        <dbReference type="EMBL" id="URQ63218.1"/>
    </source>
</evidence>
<dbReference type="EMBL" id="CP097966">
    <property type="protein sequence ID" value="URQ63218.1"/>
    <property type="molecule type" value="Genomic_DNA"/>
</dbReference>
<keyword evidence="2" id="KW-1185">Reference proteome</keyword>
<gene>
    <name evidence="1" type="ORF">M9B40_00180</name>
</gene>
<dbReference type="Proteomes" id="UP001056381">
    <property type="component" value="Chromosome"/>
</dbReference>
<proteinExistence type="predicted"/>
<protein>
    <submittedName>
        <fullName evidence="1">DUF2730 domain-containing protein</fullName>
    </submittedName>
</protein>
<sequence>MFNPFGMGKDLKGMEKMVKPALEKFMKDSGFVKKDELEQLIAKVAQLEKRIEELEQKI</sequence>
<name>A0A9Q8TYB8_9GAMM</name>
<evidence type="ECO:0000313" key="2">
    <source>
        <dbReference type="Proteomes" id="UP001056381"/>
    </source>
</evidence>
<accession>A0A9Q8TYB8</accession>
<organism evidence="1 2">
    <name type="scientific">SAR86 cluster bacterium</name>
    <dbReference type="NCBI Taxonomy" id="2030880"/>
    <lineage>
        <taxon>Bacteria</taxon>
        <taxon>Pseudomonadati</taxon>
        <taxon>Pseudomonadota</taxon>
        <taxon>Gammaproteobacteria</taxon>
        <taxon>SAR86 cluster</taxon>
    </lineage>
</organism>
<dbReference type="AlphaFoldDB" id="A0A9Q8TYB8"/>